<protein>
    <recommendedName>
        <fullName evidence="1">D-inositol 3-phosphate glycosyltransferase</fullName>
    </recommendedName>
</protein>
<evidence type="ECO:0000256" key="2">
    <source>
        <dbReference type="ARBA" id="ARBA00022676"/>
    </source>
</evidence>
<sequence>MQVMPADGFPTDSTESTARSLVSAHTAFDGIVVAHDYLTQHGGAERVALQLAGQLDATTILTSVFRPDQTFTQAADFDVREIESALLRPFASDPRKALPFLAHAWSHVPPVEADAVVCSSSGWAHGLPVAEGTFKVVYCHNPARWLYQREDYTRGASLAVRTALAALSPSLRRWDATAALSADAYLANSSVVADRIRRVYGIEAQVVHPPVSIDADGPQEAVDGLDDGFFLTVARPRGYKGTEVLREAFRRMPDEQLVVVGAADRDGPPNVRGLGEVSESQLRWLYAHARALTSVSHEDFGLTPLEANAFGTPSLVLRAGGFLDSTDEGVSGSFIAADTVTAVVDAVRAFPVSWNRDTVKRHAGRFSADAFGRRMREVIDRRGRVAGGTRALRRRAVA</sequence>
<dbReference type="PANTHER" id="PTHR45947">
    <property type="entry name" value="SULFOQUINOVOSYL TRANSFERASE SQD2"/>
    <property type="match status" value="1"/>
</dbReference>
<evidence type="ECO:0000313" key="6">
    <source>
        <dbReference type="EMBL" id="GAA3633112.1"/>
    </source>
</evidence>
<dbReference type="SUPFAM" id="SSF53756">
    <property type="entry name" value="UDP-Glycosyltransferase/glycogen phosphorylase"/>
    <property type="match status" value="1"/>
</dbReference>
<dbReference type="InterPro" id="IPR028098">
    <property type="entry name" value="Glyco_trans_4-like_N"/>
</dbReference>
<organism evidence="6 7">
    <name type="scientific">Microbacterium awajiense</name>
    <dbReference type="NCBI Taxonomy" id="415214"/>
    <lineage>
        <taxon>Bacteria</taxon>
        <taxon>Bacillati</taxon>
        <taxon>Actinomycetota</taxon>
        <taxon>Actinomycetes</taxon>
        <taxon>Micrococcales</taxon>
        <taxon>Microbacteriaceae</taxon>
        <taxon>Microbacterium</taxon>
    </lineage>
</organism>
<evidence type="ECO:0000259" key="5">
    <source>
        <dbReference type="Pfam" id="PF13439"/>
    </source>
</evidence>
<evidence type="ECO:0000313" key="7">
    <source>
        <dbReference type="Proteomes" id="UP001501697"/>
    </source>
</evidence>
<evidence type="ECO:0000259" key="4">
    <source>
        <dbReference type="Pfam" id="PF00534"/>
    </source>
</evidence>
<feature type="domain" description="Glycosyltransferase subfamily 4-like N-terminal" evidence="5">
    <location>
        <begin position="42"/>
        <end position="214"/>
    </location>
</feature>
<dbReference type="Proteomes" id="UP001501697">
    <property type="component" value="Unassembled WGS sequence"/>
</dbReference>
<keyword evidence="7" id="KW-1185">Reference proteome</keyword>
<dbReference type="Pfam" id="PF13439">
    <property type="entry name" value="Glyco_transf_4"/>
    <property type="match status" value="1"/>
</dbReference>
<keyword evidence="3" id="KW-0808">Transferase</keyword>
<gene>
    <name evidence="6" type="ORF">GCM10022200_15190</name>
</gene>
<dbReference type="Pfam" id="PF00534">
    <property type="entry name" value="Glycos_transf_1"/>
    <property type="match status" value="1"/>
</dbReference>
<dbReference type="InterPro" id="IPR050194">
    <property type="entry name" value="Glycosyltransferase_grp1"/>
</dbReference>
<dbReference type="Gene3D" id="3.40.50.2000">
    <property type="entry name" value="Glycogen Phosphorylase B"/>
    <property type="match status" value="2"/>
</dbReference>
<accession>A0ABP7AI11</accession>
<evidence type="ECO:0000256" key="1">
    <source>
        <dbReference type="ARBA" id="ARBA00021292"/>
    </source>
</evidence>
<reference evidence="7" key="1">
    <citation type="journal article" date="2019" name="Int. J. Syst. Evol. Microbiol.">
        <title>The Global Catalogue of Microorganisms (GCM) 10K type strain sequencing project: providing services to taxonomists for standard genome sequencing and annotation.</title>
        <authorList>
            <consortium name="The Broad Institute Genomics Platform"/>
            <consortium name="The Broad Institute Genome Sequencing Center for Infectious Disease"/>
            <person name="Wu L."/>
            <person name="Ma J."/>
        </authorList>
    </citation>
    <scope>NUCLEOTIDE SEQUENCE [LARGE SCALE GENOMIC DNA]</scope>
    <source>
        <strain evidence="7">JCM 16544</strain>
    </source>
</reference>
<feature type="domain" description="Glycosyl transferase family 1" evidence="4">
    <location>
        <begin position="226"/>
        <end position="349"/>
    </location>
</feature>
<dbReference type="EMBL" id="BAAAYU010000005">
    <property type="protein sequence ID" value="GAA3633112.1"/>
    <property type="molecule type" value="Genomic_DNA"/>
</dbReference>
<proteinExistence type="predicted"/>
<keyword evidence="2" id="KW-0328">Glycosyltransferase</keyword>
<comment type="caution">
    <text evidence="6">The sequence shown here is derived from an EMBL/GenBank/DDBJ whole genome shotgun (WGS) entry which is preliminary data.</text>
</comment>
<evidence type="ECO:0000256" key="3">
    <source>
        <dbReference type="ARBA" id="ARBA00022679"/>
    </source>
</evidence>
<dbReference type="PANTHER" id="PTHR45947:SF3">
    <property type="entry name" value="SULFOQUINOVOSYL TRANSFERASE SQD2"/>
    <property type="match status" value="1"/>
</dbReference>
<name>A0ABP7AI11_9MICO</name>
<dbReference type="InterPro" id="IPR001296">
    <property type="entry name" value="Glyco_trans_1"/>
</dbReference>